<reference evidence="12" key="2">
    <citation type="submission" date="2020-09" db="EMBL/GenBank/DDBJ databases">
        <authorList>
            <person name="Sun Q."/>
            <person name="Ohkuma M."/>
        </authorList>
    </citation>
    <scope>NUCLEOTIDE SEQUENCE</scope>
    <source>
        <strain evidence="12">JCM 18487</strain>
    </source>
</reference>
<accession>A0A917NGC1</accession>
<comment type="pathway">
    <text evidence="1">Amino-acid biosynthesis; L-asparagine biosynthesis; L-asparagine from L-aspartate (L-Gln route): step 1/1.</text>
</comment>
<dbReference type="CDD" id="cd00712">
    <property type="entry name" value="AsnB"/>
    <property type="match status" value="1"/>
</dbReference>
<keyword evidence="6" id="KW-0028">Amino-acid biosynthesis</keyword>
<dbReference type="EMBL" id="BMOY01000004">
    <property type="protein sequence ID" value="GGI98252.1"/>
    <property type="molecule type" value="Genomic_DNA"/>
</dbReference>
<organism evidence="12 13">
    <name type="scientific">Alicyclobacillus cellulosilyticus</name>
    <dbReference type="NCBI Taxonomy" id="1003997"/>
    <lineage>
        <taxon>Bacteria</taxon>
        <taxon>Bacillati</taxon>
        <taxon>Bacillota</taxon>
        <taxon>Bacilli</taxon>
        <taxon>Bacillales</taxon>
        <taxon>Alicyclobacillaceae</taxon>
        <taxon>Alicyclobacillus</taxon>
    </lineage>
</organism>
<keyword evidence="5 9" id="KW-0067">ATP-binding</keyword>
<feature type="binding site" evidence="9">
    <location>
        <position position="234"/>
    </location>
    <ligand>
        <name>ATP</name>
        <dbReference type="ChEBI" id="CHEBI:30616"/>
    </ligand>
</feature>
<comment type="catalytic activity">
    <reaction evidence="8">
        <text>L-aspartate + L-glutamine + ATP + H2O = L-asparagine + L-glutamate + AMP + diphosphate + H(+)</text>
        <dbReference type="Rhea" id="RHEA:12228"/>
        <dbReference type="ChEBI" id="CHEBI:15377"/>
        <dbReference type="ChEBI" id="CHEBI:15378"/>
        <dbReference type="ChEBI" id="CHEBI:29985"/>
        <dbReference type="ChEBI" id="CHEBI:29991"/>
        <dbReference type="ChEBI" id="CHEBI:30616"/>
        <dbReference type="ChEBI" id="CHEBI:33019"/>
        <dbReference type="ChEBI" id="CHEBI:58048"/>
        <dbReference type="ChEBI" id="CHEBI:58359"/>
        <dbReference type="ChEBI" id="CHEBI:456215"/>
        <dbReference type="EC" id="6.3.5.4"/>
    </reaction>
</comment>
<dbReference type="InterPro" id="IPR001962">
    <property type="entry name" value="Asn_synthase"/>
</dbReference>
<dbReference type="PANTHER" id="PTHR43284:SF1">
    <property type="entry name" value="ASPARAGINE SYNTHETASE"/>
    <property type="match status" value="1"/>
</dbReference>
<dbReference type="InterPro" id="IPR033738">
    <property type="entry name" value="AsnB_N"/>
</dbReference>
<evidence type="ECO:0000256" key="4">
    <source>
        <dbReference type="ARBA" id="ARBA00022741"/>
    </source>
</evidence>
<dbReference type="Pfam" id="PF13537">
    <property type="entry name" value="GATase_7"/>
    <property type="match status" value="1"/>
</dbReference>
<keyword evidence="7" id="KW-0315">Glutamine amidotransferase</keyword>
<dbReference type="Gene3D" id="3.60.20.10">
    <property type="entry name" value="Glutamine Phosphoribosylpyrophosphate, subunit 1, domain 1"/>
    <property type="match status" value="1"/>
</dbReference>
<dbReference type="Proteomes" id="UP000637695">
    <property type="component" value="Unassembled WGS sequence"/>
</dbReference>
<dbReference type="PIRSF" id="PIRSF001589">
    <property type="entry name" value="Asn_synthetase_glu-h"/>
    <property type="match status" value="1"/>
</dbReference>
<evidence type="ECO:0000256" key="1">
    <source>
        <dbReference type="ARBA" id="ARBA00005187"/>
    </source>
</evidence>
<evidence type="ECO:0000256" key="6">
    <source>
        <dbReference type="ARBA" id="ARBA00022888"/>
    </source>
</evidence>
<dbReference type="PANTHER" id="PTHR43284">
    <property type="entry name" value="ASPARAGINE SYNTHETASE (GLUTAMINE-HYDROLYZING)"/>
    <property type="match status" value="1"/>
</dbReference>
<sequence length="613" mass="70776">MLHRGPDDEGYFLQDHIGMGFRRLSIIDVQGGHQPLGNEDQTVWLVFNGEIYNHRALRNMLRARGHRFATHSDGEVILHLYEDMGMDCVRELRGMFAFALYDVRQGDVFLVRDPFGIKPLYYADLPGFFLFASEAKSLLASGLIRPEVHPAALWNYFTFQYVPDPQTMWKAIQKLPPAHYLHWKADRWTLHRYWRAEFRPDETRPLSYFVEGVRQRLRESVQLHMQADVPVGALLSSGVDSSAIVAWMRELGPVHTFSVGFSGAHPAHDELAMARATARHLGTMHHEVRVRAQEYRDVLPRLVYYQDDPVADPSAIGLYFVSELAGQYVTVILSGEGADEIFAGYPIYHEPYSLRIFSYIPERLRRHLRDFAAKLPVGMKGKSFLERGTLPLERRFVGNAFILNEEAKRELLQGIDASQIVQTPYDITQTYYAETTHLDDITRMQYLDIHTWLPGNILMKADKMTMANSVELRVPFLDKELFAFAATIPTKYRIVGRTTKYVLRKAVADLLPKAVSTRPKLGFPVPIRQWLRAELRDFAYDVLQSDAVDPFLNRKHMLEMFRAHCAGERDFARPLWTILTFLLWFDIHIRQRRTFQPSIPPTVRIRRTSSPAT</sequence>
<feature type="domain" description="Glutamine amidotransferase type-2" evidence="11">
    <location>
        <begin position="1"/>
        <end position="186"/>
    </location>
</feature>
<evidence type="ECO:0000313" key="13">
    <source>
        <dbReference type="Proteomes" id="UP000637695"/>
    </source>
</evidence>
<evidence type="ECO:0000256" key="9">
    <source>
        <dbReference type="PIRSR" id="PIRSR001589-2"/>
    </source>
</evidence>
<keyword evidence="13" id="KW-1185">Reference proteome</keyword>
<name>A0A917NGC1_9BACL</name>
<feature type="site" description="Important for beta-aspartyl-AMP intermediate formation" evidence="10">
    <location>
        <position position="336"/>
    </location>
</feature>
<dbReference type="GO" id="GO:0005524">
    <property type="term" value="F:ATP binding"/>
    <property type="evidence" value="ECO:0007669"/>
    <property type="project" value="UniProtKB-KW"/>
</dbReference>
<dbReference type="CDD" id="cd01991">
    <property type="entry name" value="Asn_synthase_B_C"/>
    <property type="match status" value="1"/>
</dbReference>
<dbReference type="GO" id="GO:0005829">
    <property type="term" value="C:cytosol"/>
    <property type="evidence" value="ECO:0007669"/>
    <property type="project" value="TreeGrafter"/>
</dbReference>
<dbReference type="SUPFAM" id="SSF52402">
    <property type="entry name" value="Adenine nucleotide alpha hydrolases-like"/>
    <property type="match status" value="1"/>
</dbReference>
<dbReference type="SUPFAM" id="SSF56235">
    <property type="entry name" value="N-terminal nucleophile aminohydrolases (Ntn hydrolases)"/>
    <property type="match status" value="1"/>
</dbReference>
<dbReference type="InterPro" id="IPR017932">
    <property type="entry name" value="GATase_2_dom"/>
</dbReference>
<evidence type="ECO:0000256" key="8">
    <source>
        <dbReference type="ARBA" id="ARBA00048741"/>
    </source>
</evidence>
<dbReference type="EC" id="6.3.5.4" evidence="3"/>
<dbReference type="GO" id="GO:0004066">
    <property type="term" value="F:asparagine synthase (glutamine-hydrolyzing) activity"/>
    <property type="evidence" value="ECO:0007669"/>
    <property type="project" value="UniProtKB-EC"/>
</dbReference>
<dbReference type="PROSITE" id="PS51278">
    <property type="entry name" value="GATASE_TYPE_2"/>
    <property type="match status" value="1"/>
</dbReference>
<protein>
    <recommendedName>
        <fullName evidence="3">asparagine synthase (glutamine-hydrolyzing)</fullName>
        <ecNumber evidence="3">6.3.5.4</ecNumber>
    </recommendedName>
</protein>
<proteinExistence type="inferred from homology"/>
<evidence type="ECO:0000313" key="12">
    <source>
        <dbReference type="EMBL" id="GGI98252.1"/>
    </source>
</evidence>
<evidence type="ECO:0000259" key="11">
    <source>
        <dbReference type="PROSITE" id="PS51278"/>
    </source>
</evidence>
<evidence type="ECO:0000256" key="3">
    <source>
        <dbReference type="ARBA" id="ARBA00012737"/>
    </source>
</evidence>
<dbReference type="GO" id="GO:0006529">
    <property type="term" value="P:asparagine biosynthetic process"/>
    <property type="evidence" value="ECO:0007669"/>
    <property type="project" value="UniProtKB-KW"/>
</dbReference>
<dbReference type="AlphaFoldDB" id="A0A917NGC1"/>
<dbReference type="NCBIfam" id="TIGR01536">
    <property type="entry name" value="asn_synth_AEB"/>
    <property type="match status" value="1"/>
</dbReference>
<keyword evidence="4 9" id="KW-0547">Nucleotide-binding</keyword>
<keyword evidence="6" id="KW-0061">Asparagine biosynthesis</keyword>
<comment type="similarity">
    <text evidence="2">Belongs to the asparagine synthetase family.</text>
</comment>
<evidence type="ECO:0000256" key="10">
    <source>
        <dbReference type="PIRSR" id="PIRSR001589-3"/>
    </source>
</evidence>
<dbReference type="InterPro" id="IPR029055">
    <property type="entry name" value="Ntn_hydrolases_N"/>
</dbReference>
<comment type="caution">
    <text evidence="12">The sequence shown here is derived from an EMBL/GenBank/DDBJ whole genome shotgun (WGS) entry which is preliminary data.</text>
</comment>
<dbReference type="InterPro" id="IPR051786">
    <property type="entry name" value="ASN_synthetase/amidase"/>
</dbReference>
<evidence type="ECO:0000256" key="7">
    <source>
        <dbReference type="ARBA" id="ARBA00022962"/>
    </source>
</evidence>
<feature type="binding site" evidence="9">
    <location>
        <begin position="334"/>
        <end position="335"/>
    </location>
    <ligand>
        <name>ATP</name>
        <dbReference type="ChEBI" id="CHEBI:30616"/>
    </ligand>
</feature>
<reference evidence="12" key="1">
    <citation type="journal article" date="2014" name="Int. J. Syst. Evol. Microbiol.">
        <title>Complete genome sequence of Corynebacterium casei LMG S-19264T (=DSM 44701T), isolated from a smear-ripened cheese.</title>
        <authorList>
            <consortium name="US DOE Joint Genome Institute (JGI-PGF)"/>
            <person name="Walter F."/>
            <person name="Albersmeier A."/>
            <person name="Kalinowski J."/>
            <person name="Ruckert C."/>
        </authorList>
    </citation>
    <scope>NUCLEOTIDE SEQUENCE</scope>
    <source>
        <strain evidence="12">JCM 18487</strain>
    </source>
</reference>
<dbReference type="InterPro" id="IPR014729">
    <property type="entry name" value="Rossmann-like_a/b/a_fold"/>
</dbReference>
<feature type="binding site" evidence="9">
    <location>
        <position position="259"/>
    </location>
    <ligand>
        <name>ATP</name>
        <dbReference type="ChEBI" id="CHEBI:30616"/>
    </ligand>
</feature>
<dbReference type="Pfam" id="PF00733">
    <property type="entry name" value="Asn_synthase"/>
    <property type="match status" value="1"/>
</dbReference>
<dbReference type="Gene3D" id="3.40.50.620">
    <property type="entry name" value="HUPs"/>
    <property type="match status" value="1"/>
</dbReference>
<feature type="binding site" evidence="9">
    <location>
        <position position="73"/>
    </location>
    <ligand>
        <name>L-glutamine</name>
        <dbReference type="ChEBI" id="CHEBI:58359"/>
    </ligand>
</feature>
<evidence type="ECO:0000256" key="5">
    <source>
        <dbReference type="ARBA" id="ARBA00022840"/>
    </source>
</evidence>
<gene>
    <name evidence="12" type="primary">asnB</name>
    <name evidence="12" type="ORF">GCM10010885_04780</name>
</gene>
<dbReference type="InterPro" id="IPR006426">
    <property type="entry name" value="Asn_synth_AEB"/>
</dbReference>
<evidence type="ECO:0000256" key="2">
    <source>
        <dbReference type="ARBA" id="ARBA00005752"/>
    </source>
</evidence>